<dbReference type="Gene3D" id="3.40.630.30">
    <property type="match status" value="1"/>
</dbReference>
<dbReference type="CDD" id="cd04301">
    <property type="entry name" value="NAT_SF"/>
    <property type="match status" value="1"/>
</dbReference>
<dbReference type="Pfam" id="PF00583">
    <property type="entry name" value="Acetyltransf_1"/>
    <property type="match status" value="1"/>
</dbReference>
<protein>
    <submittedName>
        <fullName evidence="4">GNAT family N-acetyltransferase</fullName>
    </submittedName>
</protein>
<evidence type="ECO:0000313" key="4">
    <source>
        <dbReference type="EMBL" id="NMH60740.1"/>
    </source>
</evidence>
<keyword evidence="5" id="KW-1185">Reference proteome</keyword>
<name>A0ABX1R2P6_9ALTE</name>
<dbReference type="RefSeq" id="WP_169211300.1">
    <property type="nucleotide sequence ID" value="NZ_JAATNW010000006.1"/>
</dbReference>
<dbReference type="Proteomes" id="UP000709336">
    <property type="component" value="Unassembled WGS sequence"/>
</dbReference>
<dbReference type="PROSITE" id="PS51186">
    <property type="entry name" value="GNAT"/>
    <property type="match status" value="1"/>
</dbReference>
<evidence type="ECO:0000256" key="2">
    <source>
        <dbReference type="ARBA" id="ARBA00023315"/>
    </source>
</evidence>
<proteinExistence type="predicted"/>
<sequence length="193" mass="21327">MVIRQASSADVHAATQLLYQAGEQLLCSIFGNGDKATALDFLMSAWLHEAGQYGCNNHWLACEGNQPVGIITCWHDQLPADFDHQTLVSITEYFGIAESLNVIARSQHIAESLQSPDETQLGIGHVAVDANYRRKGVATAMLTKMEQLATFYGKQTLILDVETHNLSAIQFYQAKGYTKKGVQPPFLHMFKAL</sequence>
<feature type="domain" description="N-acetyltransferase" evidence="3">
    <location>
        <begin position="1"/>
        <end position="193"/>
    </location>
</feature>
<reference evidence="4 5" key="1">
    <citation type="submission" date="2020-03" db="EMBL/GenBank/DDBJ databases">
        <title>Alteromonas ponticola sp. nov., isolated from seawater.</title>
        <authorList>
            <person name="Yoon J.-H."/>
            <person name="Kim Y.-O."/>
        </authorList>
    </citation>
    <scope>NUCLEOTIDE SEQUENCE [LARGE SCALE GENOMIC DNA]</scope>
    <source>
        <strain evidence="4 5">MYP5</strain>
    </source>
</reference>
<dbReference type="InterPro" id="IPR000182">
    <property type="entry name" value="GNAT_dom"/>
</dbReference>
<dbReference type="PANTHER" id="PTHR43877">
    <property type="entry name" value="AMINOALKYLPHOSPHONATE N-ACETYLTRANSFERASE-RELATED-RELATED"/>
    <property type="match status" value="1"/>
</dbReference>
<dbReference type="PANTHER" id="PTHR43877:SF2">
    <property type="entry name" value="AMINOALKYLPHOSPHONATE N-ACETYLTRANSFERASE-RELATED"/>
    <property type="match status" value="1"/>
</dbReference>
<organism evidence="4 5">
    <name type="scientific">Alteromonas ponticola</name>
    <dbReference type="NCBI Taxonomy" id="2720613"/>
    <lineage>
        <taxon>Bacteria</taxon>
        <taxon>Pseudomonadati</taxon>
        <taxon>Pseudomonadota</taxon>
        <taxon>Gammaproteobacteria</taxon>
        <taxon>Alteromonadales</taxon>
        <taxon>Alteromonadaceae</taxon>
        <taxon>Alteromonas/Salinimonas group</taxon>
        <taxon>Alteromonas</taxon>
    </lineage>
</organism>
<dbReference type="EMBL" id="JAATNW010000006">
    <property type="protein sequence ID" value="NMH60740.1"/>
    <property type="molecule type" value="Genomic_DNA"/>
</dbReference>
<dbReference type="InterPro" id="IPR050832">
    <property type="entry name" value="Bact_Acetyltransf"/>
</dbReference>
<gene>
    <name evidence="4" type="ORF">HCJ96_11950</name>
</gene>
<evidence type="ECO:0000256" key="1">
    <source>
        <dbReference type="ARBA" id="ARBA00022679"/>
    </source>
</evidence>
<keyword evidence="1" id="KW-0808">Transferase</keyword>
<accession>A0ABX1R2P6</accession>
<comment type="caution">
    <text evidence="4">The sequence shown here is derived from an EMBL/GenBank/DDBJ whole genome shotgun (WGS) entry which is preliminary data.</text>
</comment>
<dbReference type="InterPro" id="IPR016181">
    <property type="entry name" value="Acyl_CoA_acyltransferase"/>
</dbReference>
<keyword evidence="2" id="KW-0012">Acyltransferase</keyword>
<dbReference type="SUPFAM" id="SSF55729">
    <property type="entry name" value="Acyl-CoA N-acyltransferases (Nat)"/>
    <property type="match status" value="1"/>
</dbReference>
<evidence type="ECO:0000313" key="5">
    <source>
        <dbReference type="Proteomes" id="UP000709336"/>
    </source>
</evidence>
<evidence type="ECO:0000259" key="3">
    <source>
        <dbReference type="PROSITE" id="PS51186"/>
    </source>
</evidence>